<sequence length="651" mass="74248">MDYYQFSVDDNNDEQIFDIHCVVEETDIFRNGGIEDITRLILYHSKINGSDINVIVKDLLAHTIPAAFYRNLTRDLIIEYVPTKLDIHEVFIRIQNNLFDICPIRIMSFGANTPFEPVLHVQVKGVLEHTFEGVIANIDKLQIDINDPLERPLPFQRSKNECGELTIALSPIRGTHWIRISNDDSKNFVLLPIFAFDDDYVPLSPIITPSPEDKFLPEKQFKNSNNNNQATNDSFIPLLTGKDLRISSETSETRSSRVSSNASSQLPSPIKELRETTSPIIPKESHKISSKDARSSPEVHILDITDLNDPGVHIVSKFSFKDVDNKFHVTIYDADGKNINYKTEYLIDGRKRIFYEPTVIGPVEIHIAKDNEPIDGSPLIVHAFDPSSVYLIDFPDKIEIDTINRFVIDPTKAGKGSLKVAIKGPNNRSLPITVLKRSNGQHTIFVLFNRIPIPETPLRVFVESKDVKKASDESIEERTTYRGHGIFEQYQRLKDASLRLVLHFDKPEQSDWEQIRGEYSIQIKKFLADNQEPIIISTQTNEIGECGRSLYPKQHDQERARSLSSLTILDPVHSRLSKSNENIAQSTSQKHSSTSNEQQNRERITKSEDRHSSIPAVKSLSNLQIQQFSSIKEKFERQQPIDVVFEQKKQS</sequence>
<name>A0A815BX62_9BILA</name>
<comment type="similarity">
    <text evidence="1">Belongs to the filamin family.</text>
</comment>
<keyword evidence="2" id="KW-0677">Repeat</keyword>
<dbReference type="EMBL" id="CAJNOH010002148">
    <property type="protein sequence ID" value="CAF1275809.1"/>
    <property type="molecule type" value="Genomic_DNA"/>
</dbReference>
<feature type="region of interest" description="Disordered" evidence="4">
    <location>
        <begin position="247"/>
        <end position="277"/>
    </location>
</feature>
<evidence type="ECO:0000256" key="3">
    <source>
        <dbReference type="PROSITE-ProRule" id="PRU00087"/>
    </source>
</evidence>
<dbReference type="Proteomes" id="UP000663870">
    <property type="component" value="Unassembled WGS sequence"/>
</dbReference>
<comment type="caution">
    <text evidence="5">The sequence shown here is derived from an EMBL/GenBank/DDBJ whole genome shotgun (WGS) entry which is preliminary data.</text>
</comment>
<protein>
    <submittedName>
        <fullName evidence="5">Uncharacterized protein</fullName>
    </submittedName>
</protein>
<reference evidence="5" key="1">
    <citation type="submission" date="2021-02" db="EMBL/GenBank/DDBJ databases">
        <authorList>
            <person name="Nowell W R."/>
        </authorList>
    </citation>
    <scope>NUCLEOTIDE SEQUENCE</scope>
</reference>
<dbReference type="Proteomes" id="UP000663854">
    <property type="component" value="Unassembled WGS sequence"/>
</dbReference>
<evidence type="ECO:0000313" key="8">
    <source>
        <dbReference type="Proteomes" id="UP000663870"/>
    </source>
</evidence>
<evidence type="ECO:0000256" key="4">
    <source>
        <dbReference type="SAM" id="MobiDB-lite"/>
    </source>
</evidence>
<feature type="repeat" description="Filamin" evidence="3">
    <location>
        <begin position="325"/>
        <end position="383"/>
    </location>
</feature>
<evidence type="ECO:0000256" key="2">
    <source>
        <dbReference type="ARBA" id="ARBA00022737"/>
    </source>
</evidence>
<proteinExistence type="inferred from homology"/>
<dbReference type="GO" id="GO:0030036">
    <property type="term" value="P:actin cytoskeleton organization"/>
    <property type="evidence" value="ECO:0007669"/>
    <property type="project" value="InterPro"/>
</dbReference>
<dbReference type="GO" id="GO:0051015">
    <property type="term" value="F:actin filament binding"/>
    <property type="evidence" value="ECO:0007669"/>
    <property type="project" value="InterPro"/>
</dbReference>
<dbReference type="PANTHER" id="PTHR38537:SF8">
    <property type="entry name" value="FILAMIN-A"/>
    <property type="match status" value="1"/>
</dbReference>
<gene>
    <name evidence="6" type="ORF">JXQ802_LOCUS43913</name>
    <name evidence="5" type="ORF">PYM288_LOCUS28620</name>
</gene>
<dbReference type="EMBL" id="CAJNOL010003270">
    <property type="protein sequence ID" value="CAF1554922.1"/>
    <property type="molecule type" value="Genomic_DNA"/>
</dbReference>
<dbReference type="Gene3D" id="2.60.40.10">
    <property type="entry name" value="Immunoglobulins"/>
    <property type="match status" value="2"/>
</dbReference>
<feature type="region of interest" description="Disordered" evidence="4">
    <location>
        <begin position="578"/>
        <end position="618"/>
    </location>
</feature>
<evidence type="ECO:0000256" key="1">
    <source>
        <dbReference type="ARBA" id="ARBA00009238"/>
    </source>
</evidence>
<accession>A0A815BX62</accession>
<dbReference type="InterPro" id="IPR001298">
    <property type="entry name" value="Filamin/ABP280_rpt"/>
</dbReference>
<evidence type="ECO:0000313" key="6">
    <source>
        <dbReference type="EMBL" id="CAF1554922.1"/>
    </source>
</evidence>
<dbReference type="InterPro" id="IPR017868">
    <property type="entry name" value="Filamin/ABP280_repeat-like"/>
</dbReference>
<dbReference type="SUPFAM" id="SSF81296">
    <property type="entry name" value="E set domains"/>
    <property type="match status" value="2"/>
</dbReference>
<feature type="region of interest" description="Disordered" evidence="4">
    <location>
        <begin position="212"/>
        <end position="234"/>
    </location>
</feature>
<dbReference type="InterPro" id="IPR014756">
    <property type="entry name" value="Ig_E-set"/>
</dbReference>
<keyword evidence="8" id="KW-1185">Reference proteome</keyword>
<dbReference type="InterPro" id="IPR044801">
    <property type="entry name" value="Filamin"/>
</dbReference>
<dbReference type="PROSITE" id="PS50194">
    <property type="entry name" value="FILAMIN_REPEAT"/>
    <property type="match status" value="2"/>
</dbReference>
<evidence type="ECO:0000313" key="7">
    <source>
        <dbReference type="Proteomes" id="UP000663854"/>
    </source>
</evidence>
<evidence type="ECO:0000313" key="5">
    <source>
        <dbReference type="EMBL" id="CAF1275809.1"/>
    </source>
</evidence>
<feature type="compositionally biased region" description="Basic and acidic residues" evidence="4">
    <location>
        <begin position="599"/>
        <end position="612"/>
    </location>
</feature>
<dbReference type="SMART" id="SM00557">
    <property type="entry name" value="IG_FLMN"/>
    <property type="match status" value="1"/>
</dbReference>
<dbReference type="InterPro" id="IPR013783">
    <property type="entry name" value="Ig-like_fold"/>
</dbReference>
<feature type="compositionally biased region" description="Basic and acidic residues" evidence="4">
    <location>
        <begin position="212"/>
        <end position="221"/>
    </location>
</feature>
<dbReference type="AlphaFoldDB" id="A0A815BX62"/>
<feature type="repeat" description="Filamin" evidence="3">
    <location>
        <begin position="381"/>
        <end position="462"/>
    </location>
</feature>
<dbReference type="PANTHER" id="PTHR38537">
    <property type="entry name" value="JITTERBUG, ISOFORM N"/>
    <property type="match status" value="1"/>
</dbReference>
<organism evidence="5 7">
    <name type="scientific">Rotaria sordida</name>
    <dbReference type="NCBI Taxonomy" id="392033"/>
    <lineage>
        <taxon>Eukaryota</taxon>
        <taxon>Metazoa</taxon>
        <taxon>Spiralia</taxon>
        <taxon>Gnathifera</taxon>
        <taxon>Rotifera</taxon>
        <taxon>Eurotatoria</taxon>
        <taxon>Bdelloidea</taxon>
        <taxon>Philodinida</taxon>
        <taxon>Philodinidae</taxon>
        <taxon>Rotaria</taxon>
    </lineage>
</organism>
<feature type="compositionally biased region" description="Polar residues" evidence="4">
    <location>
        <begin position="578"/>
        <end position="598"/>
    </location>
</feature>